<dbReference type="Gene3D" id="3.90.640.90">
    <property type="entry name" value="Anti-proliferative protein, N-terminal domain"/>
    <property type="match status" value="1"/>
</dbReference>
<evidence type="ECO:0000256" key="1">
    <source>
        <dbReference type="ARBA" id="ARBA00007989"/>
    </source>
</evidence>
<dbReference type="InterPro" id="IPR033332">
    <property type="entry name" value="BTG"/>
</dbReference>
<proteinExistence type="evidence at transcript level"/>
<feature type="region of interest" description="Disordered" evidence="2">
    <location>
        <begin position="273"/>
        <end position="292"/>
    </location>
</feature>
<dbReference type="FunFam" id="3.90.640.90:FF:000002">
    <property type="entry name" value="BTG anti-proliferation factor 4"/>
    <property type="match status" value="1"/>
</dbReference>
<feature type="compositionally biased region" description="Basic residues" evidence="2">
    <location>
        <begin position="184"/>
        <end position="202"/>
    </location>
</feature>
<dbReference type="PANTHER" id="PTHR22978:SF44">
    <property type="entry name" value="PROTEIN BTG3-LIKE PROTEIN"/>
    <property type="match status" value="1"/>
</dbReference>
<name>A0A069DYN2_9HEMI</name>
<dbReference type="SUPFAM" id="SSF160696">
    <property type="entry name" value="BTG domain-like"/>
    <property type="match status" value="1"/>
</dbReference>
<dbReference type="PANTHER" id="PTHR22978">
    <property type="entry name" value="B-CELL TRANSLOCATION GENE"/>
    <property type="match status" value="1"/>
</dbReference>
<dbReference type="GO" id="GO:0005634">
    <property type="term" value="C:nucleus"/>
    <property type="evidence" value="ECO:0007669"/>
    <property type="project" value="TreeGrafter"/>
</dbReference>
<accession>A0A069DYN2</accession>
<dbReference type="Pfam" id="PF07742">
    <property type="entry name" value="BTG"/>
    <property type="match status" value="1"/>
</dbReference>
<feature type="region of interest" description="Disordered" evidence="2">
    <location>
        <begin position="124"/>
        <end position="263"/>
    </location>
</feature>
<dbReference type="GO" id="GO:0005737">
    <property type="term" value="C:cytoplasm"/>
    <property type="evidence" value="ECO:0007669"/>
    <property type="project" value="TreeGrafter"/>
</dbReference>
<feature type="compositionally biased region" description="Basic residues" evidence="2">
    <location>
        <begin position="309"/>
        <end position="320"/>
    </location>
</feature>
<evidence type="ECO:0000313" key="4">
    <source>
        <dbReference type="EMBL" id="JAC86794.1"/>
    </source>
</evidence>
<evidence type="ECO:0000259" key="3">
    <source>
        <dbReference type="PROSITE" id="PS01203"/>
    </source>
</evidence>
<dbReference type="InterPro" id="IPR002087">
    <property type="entry name" value="Anti_prolifrtn"/>
</dbReference>
<comment type="similarity">
    <text evidence="1">Belongs to the BTG family.</text>
</comment>
<feature type="compositionally biased region" description="Polar residues" evidence="2">
    <location>
        <begin position="141"/>
        <end position="156"/>
    </location>
</feature>
<organism evidence="4">
    <name type="scientific">Panstrongylus megistus</name>
    <dbReference type="NCBI Taxonomy" id="65343"/>
    <lineage>
        <taxon>Eukaryota</taxon>
        <taxon>Metazoa</taxon>
        <taxon>Ecdysozoa</taxon>
        <taxon>Arthropoda</taxon>
        <taxon>Hexapoda</taxon>
        <taxon>Insecta</taxon>
        <taxon>Pterygota</taxon>
        <taxon>Neoptera</taxon>
        <taxon>Paraneoptera</taxon>
        <taxon>Hemiptera</taxon>
        <taxon>Heteroptera</taxon>
        <taxon>Panheteroptera</taxon>
        <taxon>Cimicomorpha</taxon>
        <taxon>Reduviidae</taxon>
        <taxon>Triatominae</taxon>
        <taxon>Panstrongylus</taxon>
    </lineage>
</organism>
<feature type="region of interest" description="Disordered" evidence="2">
    <location>
        <begin position="306"/>
        <end position="334"/>
    </location>
</feature>
<evidence type="ECO:0000256" key="2">
    <source>
        <dbReference type="SAM" id="MobiDB-lite"/>
    </source>
</evidence>
<dbReference type="InterPro" id="IPR036054">
    <property type="entry name" value="BTG-like_sf"/>
</dbReference>
<feature type="domain" description="Anti-proliferative protein" evidence="3">
    <location>
        <begin position="88"/>
        <end position="107"/>
    </location>
</feature>
<dbReference type="PROSITE" id="PS01203">
    <property type="entry name" value="BTG_2"/>
    <property type="match status" value="1"/>
</dbReference>
<feature type="compositionally biased region" description="Low complexity" evidence="2">
    <location>
        <begin position="228"/>
        <end position="263"/>
    </location>
</feature>
<protein>
    <submittedName>
        <fullName evidence="4">Putative anti-proliferation factor btg1/tob</fullName>
    </submittedName>
</protein>
<dbReference type="SMART" id="SM00099">
    <property type="entry name" value="btg1"/>
    <property type="match status" value="1"/>
</dbReference>
<dbReference type="PRINTS" id="PR00310">
    <property type="entry name" value="ANTIPRLFBTG1"/>
</dbReference>
<dbReference type="EMBL" id="GBGD01002095">
    <property type="protein sequence ID" value="JAC86794.1"/>
    <property type="molecule type" value="mRNA"/>
</dbReference>
<sequence>MRDEISAAVLFLARLIEKSENFNQEQLKDFKDRLSELLQERFENHWFPDKPDKGQGYRCIRVNGVNRRDPTLEKAANACGIKYEDMKLPFELTIWVDPNEVCCRFGESKGSFCTLASFCDKESLDSSSGSEESSEDSLKGNSPSPLSTPTKQSLQMSVREKPGVGGLVRLRSRSDTMKSGNGNRGRRGYYQYHHHHHHHHHQQQQQQPQHNQPWYSLISPPWMGPHHNNSNSNNNNNINNNSSTTTTTTSSSSSLLTTSTSTTNTTTVTAITTQNNVTASPPPPAPLTTQQYHHNNNNLRTRWTSSAAAHHHHHHHHHNHRYDSATQQKSALKV</sequence>
<reference evidence="4" key="1">
    <citation type="journal article" date="2015" name="J. Med. Entomol.">
        <title>A Deep Insight Into the Sialotranscriptome of the Chagas Disease Vector, Panstrongylus megistus (Hemiptera: Heteroptera).</title>
        <authorList>
            <person name="Ribeiro J.M."/>
            <person name="Schwarz A."/>
            <person name="Francischetti I.M."/>
        </authorList>
    </citation>
    <scope>NUCLEOTIDE SEQUENCE</scope>
    <source>
        <tissue evidence="4">Salivary glands</tissue>
    </source>
</reference>
<dbReference type="AlphaFoldDB" id="A0A069DYN2"/>
<feature type="compositionally biased region" description="Polar residues" evidence="2">
    <location>
        <begin position="324"/>
        <end position="334"/>
    </location>
</feature>